<reference evidence="3" key="1">
    <citation type="submission" date="2021-01" db="UniProtKB">
        <authorList>
            <consortium name="EnsemblMetazoa"/>
        </authorList>
    </citation>
    <scope>IDENTIFICATION</scope>
</reference>
<keyword evidence="1" id="KW-0479">Metal-binding</keyword>
<dbReference type="Proteomes" id="UP000594262">
    <property type="component" value="Unplaced"/>
</dbReference>
<dbReference type="GO" id="GO:0008270">
    <property type="term" value="F:zinc ion binding"/>
    <property type="evidence" value="ECO:0007669"/>
    <property type="project" value="UniProtKB-KW"/>
</dbReference>
<sequence length="223" mass="26419">MNHLNVDHDDFPIFDEYDETFRSFLADFNELSSVAELSDNQKLTLLPTRLKRGPKWYFRGLSNERKNTYDKAIESLTTEFDNESLLRKDLYSIKQGQSTLDEYVEKMEQMFTELNVKPDEKLDFFMAGLDENTQNYLFLNEIDSYEKAVRRLKLKLSIEKRKSSKSKKPFTRDREMSENKAHQSKTIGNDQLCYVCQEPGHLAINCWFRERFFKKNTTSNAKI</sequence>
<feature type="domain" description="CCHC-type" evidence="2">
    <location>
        <begin position="193"/>
        <end position="206"/>
    </location>
</feature>
<dbReference type="GO" id="GO:0003676">
    <property type="term" value="F:nucleic acid binding"/>
    <property type="evidence" value="ECO:0007669"/>
    <property type="project" value="InterPro"/>
</dbReference>
<evidence type="ECO:0000256" key="1">
    <source>
        <dbReference type="PROSITE-ProRule" id="PRU00047"/>
    </source>
</evidence>
<proteinExistence type="predicted"/>
<accession>A0A7M6DJQ6</accession>
<protein>
    <recommendedName>
        <fullName evidence="2">CCHC-type domain-containing protein</fullName>
    </recommendedName>
</protein>
<keyword evidence="4" id="KW-1185">Reference proteome</keyword>
<name>A0A7M6DJQ6_9CNID</name>
<dbReference type="AlphaFoldDB" id="A0A7M6DJQ6"/>
<organism evidence="3 4">
    <name type="scientific">Clytia hemisphaerica</name>
    <dbReference type="NCBI Taxonomy" id="252671"/>
    <lineage>
        <taxon>Eukaryota</taxon>
        <taxon>Metazoa</taxon>
        <taxon>Cnidaria</taxon>
        <taxon>Hydrozoa</taxon>
        <taxon>Hydroidolina</taxon>
        <taxon>Leptothecata</taxon>
        <taxon>Obeliida</taxon>
        <taxon>Clytiidae</taxon>
        <taxon>Clytia</taxon>
    </lineage>
</organism>
<dbReference type="PROSITE" id="PS50158">
    <property type="entry name" value="ZF_CCHC"/>
    <property type="match status" value="1"/>
</dbReference>
<evidence type="ECO:0000313" key="4">
    <source>
        <dbReference type="Proteomes" id="UP000594262"/>
    </source>
</evidence>
<keyword evidence="1" id="KW-0863">Zinc-finger</keyword>
<dbReference type="SUPFAM" id="SSF57756">
    <property type="entry name" value="Retrovirus zinc finger-like domains"/>
    <property type="match status" value="1"/>
</dbReference>
<dbReference type="InterPro" id="IPR036875">
    <property type="entry name" value="Znf_CCHC_sf"/>
</dbReference>
<keyword evidence="1" id="KW-0862">Zinc</keyword>
<evidence type="ECO:0000313" key="3">
    <source>
        <dbReference type="EnsemblMetazoa" id="CLYHEMP013323.1"/>
    </source>
</evidence>
<dbReference type="Pfam" id="PF03732">
    <property type="entry name" value="Retrotrans_gag"/>
    <property type="match status" value="1"/>
</dbReference>
<evidence type="ECO:0000259" key="2">
    <source>
        <dbReference type="PROSITE" id="PS50158"/>
    </source>
</evidence>
<dbReference type="EnsemblMetazoa" id="CLYHEMT013323.1">
    <property type="protein sequence ID" value="CLYHEMP013323.1"/>
    <property type="gene ID" value="CLYHEMG013323"/>
</dbReference>
<dbReference type="InterPro" id="IPR001878">
    <property type="entry name" value="Znf_CCHC"/>
</dbReference>
<dbReference type="InterPro" id="IPR005162">
    <property type="entry name" value="Retrotrans_gag_dom"/>
</dbReference>